<sequence>MNVNVNPNMANMNAMGGPVGAPVPMMNNGAVAPQVAGGPRQMPVPTESQRTLLNTYIYEYFLRHQMFDCARTLLNGDNQVNVMKDGSNRRRDENGNLLGNGLGDDPMDTDSKDDIDAKLPDDLPAPKLPMPASESSFLYEWFCLFWDIFHAQRTKGGNGPVNQYVSHTQQSRMRQNQQQELLRQMRPDGLAAQQQYHSQMMRNMQNGGMAMNMQKNQLVRTAMANNQNNPQAMQMLQHAKQNQMQRDPSDMDGNRQRPSSPGSGENAPSPSKRPRLDGTPNFPNQPGMMPNGRPQQGMPGQQVGTTPNVAQAQQMLITNGINPASLTQQQFTTFSNQPPAVQAKSIATYAANLQQHQASQMPNKPMPNASGPQGQGSPMMAQGPDGAGLAAYYNAGEMGPGGIRPGPGGAQAGGGSNHALQDYQMQLMLLEQQNKKRLMMARQEQDSMGGAMPRGDGPAGPGGPGGPPGPNGQPFPETSPQGGRTGASPNPTEQMKRGTPQMNNAGIPSPLPEGAQSRGSPNPMNFMNSQMDPNMAPHFFKGMGNQMDGNMVPNPQMNGGMRPPSSHPGQQFNGQMNPQQMMAARQQQQQQQQQAQQQQQQPPQQQQQPQQAGQGNQPVQWQQGGPNGNQMVPQGPQGPVQGTPQQRSMPPPSAPTGANANRTSTSSPQQATAAPPTPSQSNKAAPKKKDNKNTKTKVGAVNEPTTSIEELTIVQAATQKKSNTNLNSGTTPAADSAQDAEPPTPATPITPVNTVSFNKNGQNATVPTVPNGQQSAPAPAPPAQVAPQTHTDNNQNGSFGMDSSNGMVDFNAMTFADPLVSDNVLNDFDFDSFLHEDGDNQAFDFNTGSFGMEGGNEIGAD</sequence>
<evidence type="ECO:0000313" key="4">
    <source>
        <dbReference type="EMBL" id="GKT50893.1"/>
    </source>
</evidence>
<feature type="region of interest" description="Disordered" evidence="3">
    <location>
        <begin position="83"/>
        <end position="127"/>
    </location>
</feature>
<feature type="region of interest" description="Disordered" evidence="3">
    <location>
        <begin position="235"/>
        <end position="306"/>
    </location>
</feature>
<dbReference type="GO" id="GO:0045944">
    <property type="term" value="P:positive regulation of transcription by RNA polymerase II"/>
    <property type="evidence" value="ECO:0007669"/>
    <property type="project" value="TreeGrafter"/>
</dbReference>
<dbReference type="GO" id="GO:0005634">
    <property type="term" value="C:nucleus"/>
    <property type="evidence" value="ECO:0007669"/>
    <property type="project" value="UniProtKB-SubCell"/>
</dbReference>
<keyword evidence="5" id="KW-1185">Reference proteome</keyword>
<feature type="compositionally biased region" description="Polar residues" evidence="3">
    <location>
        <begin position="517"/>
        <end position="532"/>
    </location>
</feature>
<feature type="compositionally biased region" description="Polar residues" evidence="3">
    <location>
        <begin position="703"/>
        <end position="733"/>
    </location>
</feature>
<feature type="compositionally biased region" description="Polar residues" evidence="3">
    <location>
        <begin position="752"/>
        <end position="772"/>
    </location>
</feature>
<feature type="compositionally biased region" description="Pro residues" evidence="3">
    <location>
        <begin position="464"/>
        <end position="473"/>
    </location>
</feature>
<reference evidence="4 5" key="1">
    <citation type="submission" date="2022-03" db="EMBL/GenBank/DDBJ databases">
        <title>Genome data of Colletotrichum spp.</title>
        <authorList>
            <person name="Utami Y.D."/>
            <person name="Hiruma K."/>
        </authorList>
    </citation>
    <scope>NUCLEOTIDE SEQUENCE [LARGE SCALE GENOMIC DNA]</scope>
    <source>
        <strain evidence="4 5">MAFF 239500</strain>
    </source>
</reference>
<accession>A0AA37PEU1</accession>
<dbReference type="GeneID" id="73331876"/>
<evidence type="ECO:0000256" key="1">
    <source>
        <dbReference type="ARBA" id="ARBA00004123"/>
    </source>
</evidence>
<dbReference type="AlphaFoldDB" id="A0AA37PEU1"/>
<name>A0AA37PEU1_9PEZI</name>
<gene>
    <name evidence="4" type="ORF">ColSpa_11074</name>
</gene>
<evidence type="ECO:0000256" key="2">
    <source>
        <dbReference type="ARBA" id="ARBA00023242"/>
    </source>
</evidence>
<feature type="region of interest" description="Disordered" evidence="3">
    <location>
        <begin position="438"/>
        <end position="803"/>
    </location>
</feature>
<feature type="compositionally biased region" description="Basic and acidic residues" evidence="3">
    <location>
        <begin position="109"/>
        <end position="121"/>
    </location>
</feature>
<keyword evidence="2" id="KW-0539">Nucleus</keyword>
<protein>
    <submittedName>
        <fullName evidence="4">Adhesion defective protein 2</fullName>
    </submittedName>
</protein>
<comment type="caution">
    <text evidence="4">The sequence shown here is derived from an EMBL/GenBank/DDBJ whole genome shotgun (WGS) entry which is preliminary data.</text>
</comment>
<evidence type="ECO:0000256" key="3">
    <source>
        <dbReference type="SAM" id="MobiDB-lite"/>
    </source>
</evidence>
<dbReference type="EMBL" id="BQXU01000042">
    <property type="protein sequence ID" value="GKT50893.1"/>
    <property type="molecule type" value="Genomic_DNA"/>
</dbReference>
<dbReference type="RefSeq" id="XP_049133243.1">
    <property type="nucleotide sequence ID" value="XM_049277286.1"/>
</dbReference>
<feature type="compositionally biased region" description="Polar residues" evidence="3">
    <location>
        <begin position="478"/>
        <end position="493"/>
    </location>
</feature>
<comment type="subcellular location">
    <subcellularLocation>
        <location evidence="1">Nucleus</location>
    </subcellularLocation>
</comment>
<evidence type="ECO:0000313" key="5">
    <source>
        <dbReference type="Proteomes" id="UP001055115"/>
    </source>
</evidence>
<feature type="region of interest" description="Disordered" evidence="3">
    <location>
        <begin position="360"/>
        <end position="379"/>
    </location>
</feature>
<dbReference type="PANTHER" id="PTHR12610">
    <property type="entry name" value="SINGLE STRANDED DNA BINDING PROTEIN"/>
    <property type="match status" value="1"/>
</dbReference>
<proteinExistence type="predicted"/>
<feature type="compositionally biased region" description="Polar residues" evidence="3">
    <location>
        <begin position="256"/>
        <end position="269"/>
    </location>
</feature>
<organism evidence="4 5">
    <name type="scientific">Colletotrichum spaethianum</name>
    <dbReference type="NCBI Taxonomy" id="700344"/>
    <lineage>
        <taxon>Eukaryota</taxon>
        <taxon>Fungi</taxon>
        <taxon>Dikarya</taxon>
        <taxon>Ascomycota</taxon>
        <taxon>Pezizomycotina</taxon>
        <taxon>Sordariomycetes</taxon>
        <taxon>Hypocreomycetidae</taxon>
        <taxon>Glomerellales</taxon>
        <taxon>Glomerellaceae</taxon>
        <taxon>Colletotrichum</taxon>
        <taxon>Colletotrichum spaethianum species complex</taxon>
    </lineage>
</organism>
<dbReference type="Proteomes" id="UP001055115">
    <property type="component" value="Unassembled WGS sequence"/>
</dbReference>
<dbReference type="PANTHER" id="PTHR12610:SF12">
    <property type="entry name" value="SEQUENCE-SPECIFIC SINGLE-STRANDED DNA-BINDING PROTEIN, ISOFORM D"/>
    <property type="match status" value="1"/>
</dbReference>
<feature type="compositionally biased region" description="Polar residues" evidence="3">
    <location>
        <begin position="789"/>
        <end position="803"/>
    </location>
</feature>
<feature type="compositionally biased region" description="Low complexity" evidence="3">
    <location>
        <begin position="663"/>
        <end position="684"/>
    </location>
</feature>
<feature type="compositionally biased region" description="Low complexity" evidence="3">
    <location>
        <begin position="575"/>
        <end position="646"/>
    </location>
</feature>